<feature type="domain" description="NADP-dependent oxidoreductase" evidence="3">
    <location>
        <begin position="4"/>
        <end position="77"/>
    </location>
</feature>
<dbReference type="AlphaFoldDB" id="A0AA39TZ34"/>
<evidence type="ECO:0000313" key="5">
    <source>
        <dbReference type="Proteomes" id="UP001175227"/>
    </source>
</evidence>
<dbReference type="EMBL" id="JAUEPR010000030">
    <property type="protein sequence ID" value="KAK0473952.1"/>
    <property type="molecule type" value="Genomic_DNA"/>
</dbReference>
<evidence type="ECO:0000313" key="4">
    <source>
        <dbReference type="EMBL" id="KAK0473952.1"/>
    </source>
</evidence>
<dbReference type="PANTHER" id="PTHR43364:SF2">
    <property type="entry name" value="ARYL-ALCOHOL DEHYDROGENASE AAD10-RELATED"/>
    <property type="match status" value="1"/>
</dbReference>
<name>A0AA39TZ34_9AGAR</name>
<dbReference type="Gene3D" id="3.20.20.100">
    <property type="entry name" value="NADP-dependent oxidoreductase domain"/>
    <property type="match status" value="1"/>
</dbReference>
<comment type="caution">
    <text evidence="4">The sequence shown here is derived from an EMBL/GenBank/DDBJ whole genome shotgun (WGS) entry which is preliminary data.</text>
</comment>
<dbReference type="Proteomes" id="UP001175227">
    <property type="component" value="Unassembled WGS sequence"/>
</dbReference>
<dbReference type="GO" id="GO:0016491">
    <property type="term" value="F:oxidoreductase activity"/>
    <property type="evidence" value="ECO:0007669"/>
    <property type="project" value="UniProtKB-KW"/>
</dbReference>
<reference evidence="4" key="1">
    <citation type="submission" date="2023-06" db="EMBL/GenBank/DDBJ databases">
        <authorList>
            <consortium name="Lawrence Berkeley National Laboratory"/>
            <person name="Ahrendt S."/>
            <person name="Sahu N."/>
            <person name="Indic B."/>
            <person name="Wong-Bajracharya J."/>
            <person name="Merenyi Z."/>
            <person name="Ke H.-M."/>
            <person name="Monk M."/>
            <person name="Kocsube S."/>
            <person name="Drula E."/>
            <person name="Lipzen A."/>
            <person name="Balint B."/>
            <person name="Henrissat B."/>
            <person name="Andreopoulos B."/>
            <person name="Martin F.M."/>
            <person name="Harder C.B."/>
            <person name="Rigling D."/>
            <person name="Ford K.L."/>
            <person name="Foster G.D."/>
            <person name="Pangilinan J."/>
            <person name="Papanicolaou A."/>
            <person name="Barry K."/>
            <person name="LaButti K."/>
            <person name="Viragh M."/>
            <person name="Koriabine M."/>
            <person name="Yan M."/>
            <person name="Riley R."/>
            <person name="Champramary S."/>
            <person name="Plett K.L."/>
            <person name="Tsai I.J."/>
            <person name="Slot J."/>
            <person name="Sipos G."/>
            <person name="Plett J."/>
            <person name="Nagy L.G."/>
            <person name="Grigoriev I.V."/>
        </authorList>
    </citation>
    <scope>NUCLEOTIDE SEQUENCE</scope>
    <source>
        <strain evidence="4">ICMP 16352</strain>
    </source>
</reference>
<accession>A0AA39TZ34</accession>
<gene>
    <name evidence="4" type="ORF">IW261DRAFT_1502488</name>
</gene>
<dbReference type="InterPro" id="IPR050523">
    <property type="entry name" value="AKR_Detox_Biosynth"/>
</dbReference>
<evidence type="ECO:0000259" key="3">
    <source>
        <dbReference type="Pfam" id="PF00248"/>
    </source>
</evidence>
<dbReference type="Pfam" id="PF00248">
    <property type="entry name" value="Aldo_ket_red"/>
    <property type="match status" value="1"/>
</dbReference>
<comment type="similarity">
    <text evidence="2">Belongs to the aldo/keto reductase family. Aldo/keto reductase 2 subfamily.</text>
</comment>
<proteinExistence type="inferred from homology"/>
<organism evidence="4 5">
    <name type="scientific">Armillaria novae-zelandiae</name>
    <dbReference type="NCBI Taxonomy" id="153914"/>
    <lineage>
        <taxon>Eukaryota</taxon>
        <taxon>Fungi</taxon>
        <taxon>Dikarya</taxon>
        <taxon>Basidiomycota</taxon>
        <taxon>Agaricomycotina</taxon>
        <taxon>Agaricomycetes</taxon>
        <taxon>Agaricomycetidae</taxon>
        <taxon>Agaricales</taxon>
        <taxon>Marasmiineae</taxon>
        <taxon>Physalacriaceae</taxon>
        <taxon>Armillaria</taxon>
    </lineage>
</organism>
<evidence type="ECO:0000256" key="1">
    <source>
        <dbReference type="ARBA" id="ARBA00023002"/>
    </source>
</evidence>
<sequence>MNNLHHLVALRQVLYLGISDAPAWIAAQADQYIVDHDKTQFVAYQGRWNIMERSFEREIIPMARVFGMAPFPWDVLGTR</sequence>
<dbReference type="InterPro" id="IPR023210">
    <property type="entry name" value="NADP_OxRdtase_dom"/>
</dbReference>
<evidence type="ECO:0000256" key="2">
    <source>
        <dbReference type="ARBA" id="ARBA00038157"/>
    </source>
</evidence>
<dbReference type="InterPro" id="IPR036812">
    <property type="entry name" value="NAD(P)_OxRdtase_dom_sf"/>
</dbReference>
<protein>
    <recommendedName>
        <fullName evidence="3">NADP-dependent oxidoreductase domain-containing protein</fullName>
    </recommendedName>
</protein>
<keyword evidence="5" id="KW-1185">Reference proteome</keyword>
<dbReference type="PANTHER" id="PTHR43364">
    <property type="entry name" value="NADH-SPECIFIC METHYLGLYOXAL REDUCTASE-RELATED"/>
    <property type="match status" value="1"/>
</dbReference>
<keyword evidence="1" id="KW-0560">Oxidoreductase</keyword>
<dbReference type="SUPFAM" id="SSF51430">
    <property type="entry name" value="NAD(P)-linked oxidoreductase"/>
    <property type="match status" value="1"/>
</dbReference>